<dbReference type="RefSeq" id="WP_103975079.1">
    <property type="nucleotide sequence ID" value="NZ_PGFZ01000008.1"/>
</dbReference>
<dbReference type="Pfam" id="PF04909">
    <property type="entry name" value="Amidohydro_2"/>
    <property type="match status" value="1"/>
</dbReference>
<feature type="domain" description="Amidohydrolase-related" evidence="1">
    <location>
        <begin position="71"/>
        <end position="350"/>
    </location>
</feature>
<sequence>MPPTPSPLFTPTLSRRHFLRLAATGLSVAASQPLHADWLRLKNHCLDPAASPASALEQAAWQGINPVDWWDCHAHIVGSGDGGSGISLSPDLQSPFWHPWQYLQQRTFANAACAETPGHQDEAFVTRLRALMASLPKGAKVLLYAFDKAHGASGEPDDAHTAYFVPNAYAQKLAQLYPDSFEWVASIHPYRADCVEVLADAVAHGARAVKWLPSAMAIDPASPQCGRFYRAAAQLNIPIISHGGEEKAMHGAAQAAFGNPLRLRRALDAGVRVVVAHCASIGNDTDDNGKTVRSFDCFAKLMAEPQWQGRLFGDISAITMLNRDINVLKTLLTETAWHSRLLYGSDYPLPAVLPLISARDFAHEGLLPETAVAPLEALQDYHALRFDFVLKRHLSWQGKRFGDSVFATRQFFSAPQDVGVV</sequence>
<dbReference type="SUPFAM" id="SSF51556">
    <property type="entry name" value="Metallo-dependent hydrolases"/>
    <property type="match status" value="1"/>
</dbReference>
<dbReference type="InterPro" id="IPR006680">
    <property type="entry name" value="Amidohydro-rel"/>
</dbReference>
<gene>
    <name evidence="2" type="ORF">AADEFJLK_03427</name>
</gene>
<dbReference type="Gene3D" id="3.20.20.140">
    <property type="entry name" value="Metal-dependent hydrolases"/>
    <property type="match status" value="1"/>
</dbReference>
<dbReference type="InterPro" id="IPR006311">
    <property type="entry name" value="TAT_signal"/>
</dbReference>
<organism evidence="2 3">
    <name type="scientific">Methylovulum psychrotolerans</name>
    <dbReference type="NCBI Taxonomy" id="1704499"/>
    <lineage>
        <taxon>Bacteria</taxon>
        <taxon>Pseudomonadati</taxon>
        <taxon>Pseudomonadota</taxon>
        <taxon>Gammaproteobacteria</taxon>
        <taxon>Methylococcales</taxon>
        <taxon>Methylococcaceae</taxon>
        <taxon>Methylovulum</taxon>
    </lineage>
</organism>
<evidence type="ECO:0000259" key="1">
    <source>
        <dbReference type="Pfam" id="PF04909"/>
    </source>
</evidence>
<dbReference type="GO" id="GO:0016787">
    <property type="term" value="F:hydrolase activity"/>
    <property type="evidence" value="ECO:0007669"/>
    <property type="project" value="UniProtKB-KW"/>
</dbReference>
<dbReference type="InterPro" id="IPR032466">
    <property type="entry name" value="Metal_Hydrolase"/>
</dbReference>
<reference evidence="2 3" key="1">
    <citation type="submission" date="2017-11" db="EMBL/GenBank/DDBJ databases">
        <title>Draft Genome Sequence of Methylobacter psychrotolerans Sph1T, an Obligate Methanotroph from Low-Temperature Environments.</title>
        <authorList>
            <person name="Oshkin I.Y."/>
            <person name="Miroshnikov K."/>
            <person name="Belova S.E."/>
            <person name="Korzhenkov A."/>
            <person name="Toshchakov S.V."/>
            <person name="Dedysh S.N."/>
        </authorList>
    </citation>
    <scope>NUCLEOTIDE SEQUENCE [LARGE SCALE GENOMIC DNA]</scope>
    <source>
        <strain evidence="2 3">Sph1</strain>
    </source>
</reference>
<accession>A0A2S5CJG2</accession>
<evidence type="ECO:0000313" key="3">
    <source>
        <dbReference type="Proteomes" id="UP000237423"/>
    </source>
</evidence>
<evidence type="ECO:0000313" key="2">
    <source>
        <dbReference type="EMBL" id="POZ50955.1"/>
    </source>
</evidence>
<proteinExistence type="predicted"/>
<dbReference type="PROSITE" id="PS51318">
    <property type="entry name" value="TAT"/>
    <property type="match status" value="1"/>
</dbReference>
<keyword evidence="2" id="KW-0378">Hydrolase</keyword>
<comment type="caution">
    <text evidence="2">The sequence shown here is derived from an EMBL/GenBank/DDBJ whole genome shotgun (WGS) entry which is preliminary data.</text>
</comment>
<dbReference type="Proteomes" id="UP000237423">
    <property type="component" value="Unassembled WGS sequence"/>
</dbReference>
<dbReference type="EMBL" id="PGFZ01000008">
    <property type="protein sequence ID" value="POZ50955.1"/>
    <property type="molecule type" value="Genomic_DNA"/>
</dbReference>
<protein>
    <submittedName>
        <fullName evidence="2">Amidohydrolase</fullName>
    </submittedName>
</protein>
<dbReference type="AlphaFoldDB" id="A0A2S5CJG2"/>
<name>A0A2S5CJG2_9GAMM</name>